<evidence type="ECO:0000256" key="2">
    <source>
        <dbReference type="ARBA" id="ARBA00022692"/>
    </source>
</evidence>
<comment type="caution">
    <text evidence="6">The sequence shown here is derived from an EMBL/GenBank/DDBJ whole genome shotgun (WGS) entry which is preliminary data.</text>
</comment>
<feature type="transmembrane region" description="Helical" evidence="5">
    <location>
        <begin position="147"/>
        <end position="167"/>
    </location>
</feature>
<name>A0A5C6FN91_9PLAN</name>
<feature type="transmembrane region" description="Helical" evidence="5">
    <location>
        <begin position="174"/>
        <end position="196"/>
    </location>
</feature>
<dbReference type="PANTHER" id="PTHR10361">
    <property type="entry name" value="SODIUM-BILE ACID COTRANSPORTER"/>
    <property type="match status" value="1"/>
</dbReference>
<feature type="transmembrane region" description="Helical" evidence="5">
    <location>
        <begin position="208"/>
        <end position="233"/>
    </location>
</feature>
<evidence type="ECO:0000256" key="3">
    <source>
        <dbReference type="ARBA" id="ARBA00022989"/>
    </source>
</evidence>
<dbReference type="RefSeq" id="WP_146410261.1">
    <property type="nucleotide sequence ID" value="NZ_SJPZ01000001.1"/>
</dbReference>
<comment type="subcellular location">
    <subcellularLocation>
        <location evidence="1">Membrane</location>
        <topology evidence="1">Multi-pass membrane protein</topology>
    </subcellularLocation>
</comment>
<dbReference type="Proteomes" id="UP000316476">
    <property type="component" value="Unassembled WGS sequence"/>
</dbReference>
<evidence type="ECO:0000313" key="7">
    <source>
        <dbReference type="Proteomes" id="UP000316476"/>
    </source>
</evidence>
<dbReference type="EMBL" id="SJPZ01000001">
    <property type="protein sequence ID" value="TWU64607.1"/>
    <property type="molecule type" value="Genomic_DNA"/>
</dbReference>
<evidence type="ECO:0000256" key="1">
    <source>
        <dbReference type="ARBA" id="ARBA00004141"/>
    </source>
</evidence>
<dbReference type="PANTHER" id="PTHR10361:SF28">
    <property type="entry name" value="P3 PROTEIN-RELATED"/>
    <property type="match status" value="1"/>
</dbReference>
<dbReference type="Pfam" id="PF01758">
    <property type="entry name" value="SBF"/>
    <property type="match status" value="1"/>
</dbReference>
<dbReference type="Gene3D" id="1.20.1530.20">
    <property type="match status" value="2"/>
</dbReference>
<dbReference type="InterPro" id="IPR004710">
    <property type="entry name" value="Bilac:Na_transpt"/>
</dbReference>
<reference evidence="6 7" key="1">
    <citation type="submission" date="2019-02" db="EMBL/GenBank/DDBJ databases">
        <title>Deep-cultivation of Planctomycetes and their phenomic and genomic characterization uncovers novel biology.</title>
        <authorList>
            <person name="Wiegand S."/>
            <person name="Jogler M."/>
            <person name="Boedeker C."/>
            <person name="Pinto D."/>
            <person name="Vollmers J."/>
            <person name="Rivas-Marin E."/>
            <person name="Kohn T."/>
            <person name="Peeters S.H."/>
            <person name="Heuer A."/>
            <person name="Rast P."/>
            <person name="Oberbeckmann S."/>
            <person name="Bunk B."/>
            <person name="Jeske O."/>
            <person name="Meyerdierks A."/>
            <person name="Storesund J.E."/>
            <person name="Kallscheuer N."/>
            <person name="Luecker S."/>
            <person name="Lage O.M."/>
            <person name="Pohl T."/>
            <person name="Merkel B.J."/>
            <person name="Hornburger P."/>
            <person name="Mueller R.-W."/>
            <person name="Bruemmer F."/>
            <person name="Labrenz M."/>
            <person name="Spormann A.M."/>
            <person name="Op Den Camp H."/>
            <person name="Overmann J."/>
            <person name="Amann R."/>
            <person name="Jetten M.S.M."/>
            <person name="Mascher T."/>
            <person name="Medema M.H."/>
            <person name="Devos D.P."/>
            <person name="Kaster A.-K."/>
            <person name="Ovreas L."/>
            <person name="Rohde M."/>
            <person name="Galperin M.Y."/>
            <person name="Jogler C."/>
        </authorList>
    </citation>
    <scope>NUCLEOTIDE SEQUENCE [LARGE SCALE GENOMIC DNA]</scope>
    <source>
        <strain evidence="6 7">V7</strain>
    </source>
</reference>
<feature type="transmembrane region" description="Helical" evidence="5">
    <location>
        <begin position="30"/>
        <end position="50"/>
    </location>
</feature>
<feature type="transmembrane region" description="Helical" evidence="5">
    <location>
        <begin position="306"/>
        <end position="324"/>
    </location>
</feature>
<organism evidence="6 7">
    <name type="scientific">Crateriforma conspicua</name>
    <dbReference type="NCBI Taxonomy" id="2527996"/>
    <lineage>
        <taxon>Bacteria</taxon>
        <taxon>Pseudomonadati</taxon>
        <taxon>Planctomycetota</taxon>
        <taxon>Planctomycetia</taxon>
        <taxon>Planctomycetales</taxon>
        <taxon>Planctomycetaceae</taxon>
        <taxon>Crateriforma</taxon>
    </lineage>
</organism>
<proteinExistence type="predicted"/>
<keyword evidence="2 5" id="KW-0812">Transmembrane</keyword>
<dbReference type="InterPro" id="IPR002657">
    <property type="entry name" value="BilAc:Na_symport/Acr3"/>
</dbReference>
<keyword evidence="3 5" id="KW-1133">Transmembrane helix</keyword>
<accession>A0A5C6FN91</accession>
<feature type="transmembrane region" description="Helical" evidence="5">
    <location>
        <begin position="85"/>
        <end position="107"/>
    </location>
</feature>
<feature type="transmembrane region" description="Helical" evidence="5">
    <location>
        <begin position="271"/>
        <end position="294"/>
    </location>
</feature>
<evidence type="ECO:0000256" key="5">
    <source>
        <dbReference type="SAM" id="Phobius"/>
    </source>
</evidence>
<gene>
    <name evidence="6" type="ORF">V7x_01510</name>
</gene>
<protein>
    <submittedName>
        <fullName evidence="6">Sodium Bile acid symporter family protein</fullName>
    </submittedName>
</protein>
<dbReference type="InterPro" id="IPR038770">
    <property type="entry name" value="Na+/solute_symporter_sf"/>
</dbReference>
<evidence type="ECO:0000256" key="4">
    <source>
        <dbReference type="ARBA" id="ARBA00023136"/>
    </source>
</evidence>
<feature type="transmembrane region" description="Helical" evidence="5">
    <location>
        <begin position="119"/>
        <end position="141"/>
    </location>
</feature>
<dbReference type="OrthoDB" id="9806785at2"/>
<evidence type="ECO:0000313" key="6">
    <source>
        <dbReference type="EMBL" id="TWU64607.1"/>
    </source>
</evidence>
<feature type="transmembrane region" description="Helical" evidence="5">
    <location>
        <begin position="330"/>
        <end position="351"/>
    </location>
</feature>
<keyword evidence="4 5" id="KW-0472">Membrane</keyword>
<feature type="transmembrane region" description="Helical" evidence="5">
    <location>
        <begin position="57"/>
        <end position="73"/>
    </location>
</feature>
<dbReference type="GO" id="GO:0016020">
    <property type="term" value="C:membrane"/>
    <property type="evidence" value="ECO:0007669"/>
    <property type="project" value="UniProtKB-SubCell"/>
</dbReference>
<sequence length="434" mass="45950" precursor="true">MNRQRIQGFCWGLVGLLAIAATVFSLRSSWAIACPLWIVAWLASALAFLFSSGRQTFAFTSFVLASVTASLSYPELFGSWFGIDLSTLIVPLIQVIMFGMGTTLCVADFARVLKMPRPVMIGVCLQYLIMPLSGFLLASVLNVEAEIAAGVILIGSCPGGVASNLMCYIAKADVALSVTMTAVSTILSPVLTPLMMTVLASQYVEIDFVGMMLGICNMIIVPIAAGLIANRLLDTKIARWNRPIPLVMALLVSLAGALFAVWLGASRLGPLHSGLLVGFSMIALVVLTKLLVNVILGSQDDWMNRVLPIVSMAGICYIIAIITARSSEDLLQVGVVLVLVAVIQNVAGYLFGYGGARILGLDEHSSRTVAFEVGMQNGGMASGLAINSLGSAKAAIAPAIFGPLMNVSGSVLASWWARRLGSDGEHIDQKEMST</sequence>
<feature type="transmembrane region" description="Helical" evidence="5">
    <location>
        <begin position="245"/>
        <end position="265"/>
    </location>
</feature>
<dbReference type="AlphaFoldDB" id="A0A5C6FN91"/>